<dbReference type="CDD" id="cd03801">
    <property type="entry name" value="GT4_PimA-like"/>
    <property type="match status" value="1"/>
</dbReference>
<dbReference type="Gene3D" id="3.40.50.150">
    <property type="entry name" value="Vaccinia Virus protein VP39"/>
    <property type="match status" value="1"/>
</dbReference>
<dbReference type="SUPFAM" id="SSF53756">
    <property type="entry name" value="UDP-Glycosyltransferase/glycogen phosphorylase"/>
    <property type="match status" value="1"/>
</dbReference>
<gene>
    <name evidence="5" type="ORF">CHU95_02700</name>
</gene>
<evidence type="ECO:0000313" key="5">
    <source>
        <dbReference type="EMBL" id="OYQ36914.1"/>
    </source>
</evidence>
<dbReference type="InterPro" id="IPR029044">
    <property type="entry name" value="Nucleotide-diphossugar_trans"/>
</dbReference>
<dbReference type="GO" id="GO:0016757">
    <property type="term" value="F:glycosyltransferase activity"/>
    <property type="evidence" value="ECO:0007669"/>
    <property type="project" value="InterPro"/>
</dbReference>
<evidence type="ECO:0000313" key="6">
    <source>
        <dbReference type="Proteomes" id="UP000216998"/>
    </source>
</evidence>
<organism evidence="5 6">
    <name type="scientific">Niveispirillum lacus</name>
    <dbReference type="NCBI Taxonomy" id="1981099"/>
    <lineage>
        <taxon>Bacteria</taxon>
        <taxon>Pseudomonadati</taxon>
        <taxon>Pseudomonadota</taxon>
        <taxon>Alphaproteobacteria</taxon>
        <taxon>Rhodospirillales</taxon>
        <taxon>Azospirillaceae</taxon>
        <taxon>Niveispirillum</taxon>
    </lineage>
</organism>
<keyword evidence="1" id="KW-0175">Coiled coil</keyword>
<sequence length="1373" mass="152963">MTRSDDSGRNDLGEIDFLARRIVFAEPQRLVFPPPWTGHIPFAFWLVSACRPDLLVELGTHTGNSFCAFAQAIDTIGLPTRTYAVDTWEGDPHAGLYGEEVFRELEAYHDPRYGHFSRLLRMRFDDALNHFDSGSIDILHIDGLHTYDAVRHDFETWLPKVSRRGVILFHDVNVRQDDFGVWRFWEEVAARYPSFAFLHSNGLGVAYVGDLPPPGDLAKLLSLASAGDAGLNTVRQFFARLGTDLRGRVMAPHWQAKADHLAKEVDTLTVENTALKVRIGIDAKETAGLSAEFTSLTLANRALCDQIEQLKGQIRQQEELLSERMDLIHALRGSTSWRLTEPLRRISQKLRHLPALVRHRLNLLEAGISLLRNQPARLPEMVSVVRRSGLRALAADIRDKGFAAEMSLAGDRTPTEPRYQSWLLVNQLTETAADIVRAQLTERADRLPLISVVMPVFNPPPALLERAIASVIDQINPHWELCIVDDGSPDPAVRRLLKGWARRDKRIKLVRQRNAGISHATNRAAALATGAYLAFLDHDDRLAPDALAEMAIRLADRPETDMAYSDDDKIDTADRRFAPQFKPGWAPVLLLSYMYMGHLLVVRRRLFADLGGMRAGFEGSQDYDFALRAAEYTDKVLHVPKVLYHWRVLPGSTAASGDAKPAAFEAGRRAAEEAFQRRGHLVPVEQPAWAQAAKVGIFAPVFPDDGPRVAIIIATRNHLELLRPCVESLALTSYRNAEIVIADNCSDDPATLAYLSALPYRVLRIANPPPGRFSYAHLNNEAARQVDADYLLFLNNDTKLRDPRWLSQMMGYARLKGVGAVGARLLFGDETVQHAGVIHGLLDGMAGHALRHAPAWDHGYLAYGMVAREYSAVTAACLLTPRDLFVQVGGFDGDHFAVAYNDVDYCYRLVDQGWRCVYCPQAELFHFEGKSRGYSDNPSEVRDFRARYLNRADPWYNLNLTRDDGSFSVRPYHLPLRPERPVRTCAVSHNLNHEGAPLSLLELTIGLKQRGITEPMVLSPQDGPLRAKYEAAGIPVIITGPQLESTPTGWRYHQPQENLVILMRGWGTEMVHANTAQTFWAIRAAEAANIPCLWNIRESEPWQNYFDFLVPGLRSEAVAAFAVPYRVVFVSHATRVGWAPMERVHNFTVIHNGLDTQRLRHHVEAIGRTQARSSLDLAPDEVALVLVGTVCERKGQLDAVRCLALLDQALIPHLRLFIVGDRLGPYSDALHASVAALDPVRAARVTIVPEGDVVPTYLAAADVALCCSRVESYPRVVLEAMSLGLPIVTTPVFGIREQVREGVNGLFYNPADEAGLAAILSQILCDGALRTRLAANSLPVFESLITFDQMLACYADLYREARYSRGELFQAGG</sequence>
<dbReference type="PANTHER" id="PTHR43179">
    <property type="entry name" value="RHAMNOSYLTRANSFERASE WBBL"/>
    <property type="match status" value="1"/>
</dbReference>
<dbReference type="RefSeq" id="WP_094453487.1">
    <property type="nucleotide sequence ID" value="NZ_NOXU01000019.1"/>
</dbReference>
<dbReference type="Pfam" id="PF13578">
    <property type="entry name" value="Methyltransf_24"/>
    <property type="match status" value="1"/>
</dbReference>
<dbReference type="Gene3D" id="3.40.50.2000">
    <property type="entry name" value="Glycogen Phosphorylase B"/>
    <property type="match status" value="2"/>
</dbReference>
<dbReference type="OrthoDB" id="115878at2"/>
<proteinExistence type="predicted"/>
<dbReference type="Pfam" id="PF00534">
    <property type="entry name" value="Glycos_transf_1"/>
    <property type="match status" value="1"/>
</dbReference>
<reference evidence="5 6" key="1">
    <citation type="submission" date="2017-07" db="EMBL/GenBank/DDBJ databases">
        <title>Niveispirillum cyanobacteriorum sp. nov., isolated from cyanobacterial aggregates in a eutrophic lake.</title>
        <authorList>
            <person name="Cai H."/>
        </authorList>
    </citation>
    <scope>NUCLEOTIDE SEQUENCE [LARGE SCALE GENOMIC DNA]</scope>
    <source>
        <strain evidence="6">TH1-14</strain>
    </source>
</reference>
<dbReference type="Gene3D" id="3.90.550.10">
    <property type="entry name" value="Spore Coat Polysaccharide Biosynthesis Protein SpsA, Chain A"/>
    <property type="match status" value="2"/>
</dbReference>
<name>A0A255Z7N3_9PROT</name>
<dbReference type="EMBL" id="NOXU01000019">
    <property type="protein sequence ID" value="OYQ36914.1"/>
    <property type="molecule type" value="Genomic_DNA"/>
</dbReference>
<accession>A0A255Z7N3</accession>
<dbReference type="Pfam" id="PF13641">
    <property type="entry name" value="Glyco_tranf_2_3"/>
    <property type="match status" value="1"/>
</dbReference>
<feature type="domain" description="Glycosyltransferase subfamily 4-like N-terminal" evidence="4">
    <location>
        <begin position="995"/>
        <end position="1158"/>
    </location>
</feature>
<feature type="domain" description="Glycosyl transferase family 1" evidence="2">
    <location>
        <begin position="1170"/>
        <end position="1336"/>
    </location>
</feature>
<evidence type="ECO:0000256" key="1">
    <source>
        <dbReference type="SAM" id="Coils"/>
    </source>
</evidence>
<dbReference type="InterPro" id="IPR029063">
    <property type="entry name" value="SAM-dependent_MTases_sf"/>
</dbReference>
<evidence type="ECO:0008006" key="7">
    <source>
        <dbReference type="Google" id="ProtNLM"/>
    </source>
</evidence>
<dbReference type="Proteomes" id="UP000216998">
    <property type="component" value="Unassembled WGS sequence"/>
</dbReference>
<evidence type="ECO:0000259" key="4">
    <source>
        <dbReference type="Pfam" id="PF13439"/>
    </source>
</evidence>
<dbReference type="PANTHER" id="PTHR43179:SF7">
    <property type="entry name" value="RHAMNOSYLTRANSFERASE WBBL"/>
    <property type="match status" value="1"/>
</dbReference>
<comment type="caution">
    <text evidence="5">The sequence shown here is derived from an EMBL/GenBank/DDBJ whole genome shotgun (WGS) entry which is preliminary data.</text>
</comment>
<dbReference type="SUPFAM" id="SSF53335">
    <property type="entry name" value="S-adenosyl-L-methionine-dependent methyltransferases"/>
    <property type="match status" value="1"/>
</dbReference>
<dbReference type="Pfam" id="PF13439">
    <property type="entry name" value="Glyco_transf_4"/>
    <property type="match status" value="1"/>
</dbReference>
<dbReference type="Pfam" id="PF00535">
    <property type="entry name" value="Glycos_transf_2"/>
    <property type="match status" value="1"/>
</dbReference>
<feature type="coiled-coil region" evidence="1">
    <location>
        <begin position="300"/>
        <end position="327"/>
    </location>
</feature>
<dbReference type="CDD" id="cd04186">
    <property type="entry name" value="GT_2_like_c"/>
    <property type="match status" value="1"/>
</dbReference>
<evidence type="ECO:0000259" key="2">
    <source>
        <dbReference type="Pfam" id="PF00534"/>
    </source>
</evidence>
<dbReference type="InterPro" id="IPR028098">
    <property type="entry name" value="Glyco_trans_4-like_N"/>
</dbReference>
<protein>
    <recommendedName>
        <fullName evidence="7">Glycosyltransferase 2-like domain-containing protein</fullName>
    </recommendedName>
</protein>
<dbReference type="CDD" id="cd04184">
    <property type="entry name" value="GT2_RfbC_Mx_like"/>
    <property type="match status" value="1"/>
</dbReference>
<feature type="domain" description="Glycosyltransferase 2-like" evidence="3">
    <location>
        <begin position="451"/>
        <end position="579"/>
    </location>
</feature>
<dbReference type="InterPro" id="IPR001296">
    <property type="entry name" value="Glyco_trans_1"/>
</dbReference>
<dbReference type="InterPro" id="IPR001173">
    <property type="entry name" value="Glyco_trans_2-like"/>
</dbReference>
<keyword evidence="6" id="KW-1185">Reference proteome</keyword>
<dbReference type="SUPFAM" id="SSF53448">
    <property type="entry name" value="Nucleotide-diphospho-sugar transferases"/>
    <property type="match status" value="2"/>
</dbReference>
<evidence type="ECO:0000259" key="3">
    <source>
        <dbReference type="Pfam" id="PF00535"/>
    </source>
</evidence>